<feature type="repeat" description="WD" evidence="5">
    <location>
        <begin position="260"/>
        <end position="300"/>
    </location>
</feature>
<sequence length="445" mass="48277">MAKRKLKRAAGPAGKRAAGAPGRPARAAVDAAEEAEPDVLSESGDSDDGDARGAPAAGEDDEDGFFETPDEKRVRLAKEYLGKLGEGRPEEQVREQLALDVEEQAKRTRFRVSDLSLGDVRRFGGQKKTVSCVCLSSDEKTVYAGGKTCEVSRYDVETGKRDPFPGQKGSFECGGHFDQVRGVCLVESLNLLVSVGQDRVVRLWDWRAPARSRSTATMLGHQSAITAVAAEPDGTQVYTASMDQSLRIWDLRTQRNTDTLLGHVSGVSALDIYSKGRPLSGGVDKTVRLWKVERDTHLMFNKHTYAVDSVCVVDQDRFVSGSQDGSIMLWSQTSKKPLASTSLGSRQWVSALSSVRRGDIVFSGSSAGKLQGWRLVKAEGGTDKKGFEFVPALDSIQLPGCVNQIAVGKRIVACAVGKEVKAGRWIYERSMRNGVVIMPLSYSEG</sequence>
<evidence type="ECO:0000256" key="5">
    <source>
        <dbReference type="PROSITE-ProRule" id="PRU00221"/>
    </source>
</evidence>
<dbReference type="Pfam" id="PF00400">
    <property type="entry name" value="WD40"/>
    <property type="match status" value="4"/>
</dbReference>
<dbReference type="InterPro" id="IPR019775">
    <property type="entry name" value="WD40_repeat_CS"/>
</dbReference>
<dbReference type="InterPro" id="IPR015943">
    <property type="entry name" value="WD40/YVTN_repeat-like_dom_sf"/>
</dbReference>
<dbReference type="SMART" id="SM00320">
    <property type="entry name" value="WD40"/>
    <property type="match status" value="6"/>
</dbReference>
<protein>
    <recommendedName>
        <fullName evidence="9">U3 small nucleolar RNA-interacting protein 2</fullName>
    </recommendedName>
</protein>
<dbReference type="PROSITE" id="PS50294">
    <property type="entry name" value="WD_REPEATS_REGION"/>
    <property type="match status" value="2"/>
</dbReference>
<keyword evidence="8" id="KW-1185">Reference proteome</keyword>
<keyword evidence="4" id="KW-0539">Nucleus</keyword>
<organism evidence="7 8">
    <name type="scientific">Prorocentrum cordatum</name>
    <dbReference type="NCBI Taxonomy" id="2364126"/>
    <lineage>
        <taxon>Eukaryota</taxon>
        <taxon>Sar</taxon>
        <taxon>Alveolata</taxon>
        <taxon>Dinophyceae</taxon>
        <taxon>Prorocentrales</taxon>
        <taxon>Prorocentraceae</taxon>
        <taxon>Prorocentrum</taxon>
    </lineage>
</organism>
<reference evidence="7" key="1">
    <citation type="submission" date="2023-10" db="EMBL/GenBank/DDBJ databases">
        <authorList>
            <person name="Chen Y."/>
            <person name="Shah S."/>
            <person name="Dougan E. K."/>
            <person name="Thang M."/>
            <person name="Chan C."/>
        </authorList>
    </citation>
    <scope>NUCLEOTIDE SEQUENCE [LARGE SCALE GENOMIC DNA]</scope>
</reference>
<evidence type="ECO:0000313" key="7">
    <source>
        <dbReference type="EMBL" id="CAK0858365.1"/>
    </source>
</evidence>
<name>A0ABN9UFN3_9DINO</name>
<feature type="repeat" description="WD" evidence="5">
    <location>
        <begin position="300"/>
        <end position="340"/>
    </location>
</feature>
<dbReference type="InterPro" id="IPR001680">
    <property type="entry name" value="WD40_rpt"/>
</dbReference>
<feature type="compositionally biased region" description="Low complexity" evidence="6">
    <location>
        <begin position="9"/>
        <end position="30"/>
    </location>
</feature>
<dbReference type="InterPro" id="IPR039241">
    <property type="entry name" value="Rrp9-like"/>
</dbReference>
<feature type="repeat" description="WD" evidence="5">
    <location>
        <begin position="218"/>
        <end position="259"/>
    </location>
</feature>
<evidence type="ECO:0000256" key="6">
    <source>
        <dbReference type="SAM" id="MobiDB-lite"/>
    </source>
</evidence>
<dbReference type="InterPro" id="IPR036322">
    <property type="entry name" value="WD40_repeat_dom_sf"/>
</dbReference>
<evidence type="ECO:0000256" key="2">
    <source>
        <dbReference type="ARBA" id="ARBA00022574"/>
    </source>
</evidence>
<keyword evidence="3" id="KW-0677">Repeat</keyword>
<evidence type="ECO:0000256" key="1">
    <source>
        <dbReference type="ARBA" id="ARBA00004123"/>
    </source>
</evidence>
<dbReference type="Gene3D" id="2.130.10.10">
    <property type="entry name" value="YVTN repeat-like/Quinoprotein amine dehydrogenase"/>
    <property type="match status" value="1"/>
</dbReference>
<evidence type="ECO:0000256" key="4">
    <source>
        <dbReference type="ARBA" id="ARBA00023242"/>
    </source>
</evidence>
<gene>
    <name evidence="7" type="ORF">PCOR1329_LOCUS48164</name>
</gene>
<dbReference type="PANTHER" id="PTHR19865:SF0">
    <property type="entry name" value="U3 SMALL NUCLEOLAR RNA-INTERACTING PROTEIN 2"/>
    <property type="match status" value="1"/>
</dbReference>
<feature type="repeat" description="WD" evidence="5">
    <location>
        <begin position="173"/>
        <end position="214"/>
    </location>
</feature>
<evidence type="ECO:0000256" key="3">
    <source>
        <dbReference type="ARBA" id="ARBA00022737"/>
    </source>
</evidence>
<dbReference type="PANTHER" id="PTHR19865">
    <property type="entry name" value="U3 SMALL NUCLEOLAR RNA INTERACTING PROTEIN 2"/>
    <property type="match status" value="1"/>
</dbReference>
<dbReference type="PRINTS" id="PR00320">
    <property type="entry name" value="GPROTEINBRPT"/>
</dbReference>
<dbReference type="Proteomes" id="UP001189429">
    <property type="component" value="Unassembled WGS sequence"/>
</dbReference>
<dbReference type="InterPro" id="IPR020472">
    <property type="entry name" value="WD40_PAC1"/>
</dbReference>
<dbReference type="PROSITE" id="PS00678">
    <property type="entry name" value="WD_REPEATS_1"/>
    <property type="match status" value="1"/>
</dbReference>
<comment type="caution">
    <text evidence="7">The sequence shown here is derived from an EMBL/GenBank/DDBJ whole genome shotgun (WGS) entry which is preliminary data.</text>
</comment>
<dbReference type="EMBL" id="CAUYUJ010015813">
    <property type="protein sequence ID" value="CAK0858365.1"/>
    <property type="molecule type" value="Genomic_DNA"/>
</dbReference>
<feature type="compositionally biased region" description="Acidic residues" evidence="6">
    <location>
        <begin position="31"/>
        <end position="48"/>
    </location>
</feature>
<dbReference type="PROSITE" id="PS50082">
    <property type="entry name" value="WD_REPEATS_2"/>
    <property type="match status" value="4"/>
</dbReference>
<feature type="region of interest" description="Disordered" evidence="6">
    <location>
        <begin position="1"/>
        <end position="69"/>
    </location>
</feature>
<proteinExistence type="predicted"/>
<accession>A0ABN9UFN3</accession>
<evidence type="ECO:0000313" key="8">
    <source>
        <dbReference type="Proteomes" id="UP001189429"/>
    </source>
</evidence>
<dbReference type="SUPFAM" id="SSF50978">
    <property type="entry name" value="WD40 repeat-like"/>
    <property type="match status" value="1"/>
</dbReference>
<comment type="subcellular location">
    <subcellularLocation>
        <location evidence="1">Nucleus</location>
    </subcellularLocation>
</comment>
<keyword evidence="2 5" id="KW-0853">WD repeat</keyword>
<evidence type="ECO:0008006" key="9">
    <source>
        <dbReference type="Google" id="ProtNLM"/>
    </source>
</evidence>